<dbReference type="AlphaFoldDB" id="A0A183G212"/>
<dbReference type="InterPro" id="IPR008972">
    <property type="entry name" value="Cupredoxin"/>
</dbReference>
<keyword evidence="3" id="KW-1185">Reference proteome</keyword>
<comment type="similarity">
    <text evidence="1">Belongs to the ephrin family.</text>
</comment>
<evidence type="ECO:0000313" key="4">
    <source>
        <dbReference type="WBParaSite" id="HPBE_0001529201-mRNA-1"/>
    </source>
</evidence>
<comment type="caution">
    <text evidence="1">Lacks conserved residue(s) required for the propagation of feature annotation.</text>
</comment>
<evidence type="ECO:0000256" key="1">
    <source>
        <dbReference type="PROSITE-ProRule" id="PRU00884"/>
    </source>
</evidence>
<sequence>LSLRSLGIVSSQTVFVANQTYFFTSFSSGTRHGIRDRRGGLCEMGVRLIVPVQRVSYGGRPAKSREDEALDRNGVSESVEADLLTYFDREDDIESNFLLGWPWFDSSMPRQVAHAKPRMKKRGGGRIENNWEPTVPEFFNYSSAGETVSRWFVVAAVSILLNDG</sequence>
<dbReference type="Gene3D" id="2.60.40.420">
    <property type="entry name" value="Cupredoxins - blue copper proteins"/>
    <property type="match status" value="1"/>
</dbReference>
<evidence type="ECO:0000313" key="3">
    <source>
        <dbReference type="Proteomes" id="UP000050761"/>
    </source>
</evidence>
<accession>A0A183G212</accession>
<dbReference type="WBParaSite" id="HPBE_0001529201-mRNA-1">
    <property type="protein sequence ID" value="HPBE_0001529201-mRNA-1"/>
    <property type="gene ID" value="HPBE_0001529201"/>
</dbReference>
<protein>
    <submittedName>
        <fullName evidence="4">Ephrin RBD domain-containing protein</fullName>
    </submittedName>
</protein>
<name>A0A183G212_HELPZ</name>
<dbReference type="InterPro" id="IPR001799">
    <property type="entry name" value="Ephrin_RBD"/>
</dbReference>
<dbReference type="Proteomes" id="UP000050761">
    <property type="component" value="Unassembled WGS sequence"/>
</dbReference>
<feature type="domain" description="Ephrin RBD" evidence="2">
    <location>
        <begin position="1"/>
        <end position="52"/>
    </location>
</feature>
<reference evidence="4" key="1">
    <citation type="submission" date="2019-09" db="UniProtKB">
        <authorList>
            <consortium name="WormBaseParasite"/>
        </authorList>
    </citation>
    <scope>IDENTIFICATION</scope>
</reference>
<organism evidence="3 4">
    <name type="scientific">Heligmosomoides polygyrus</name>
    <name type="common">Parasitic roundworm</name>
    <dbReference type="NCBI Taxonomy" id="6339"/>
    <lineage>
        <taxon>Eukaryota</taxon>
        <taxon>Metazoa</taxon>
        <taxon>Ecdysozoa</taxon>
        <taxon>Nematoda</taxon>
        <taxon>Chromadorea</taxon>
        <taxon>Rhabditida</taxon>
        <taxon>Rhabditina</taxon>
        <taxon>Rhabditomorpha</taxon>
        <taxon>Strongyloidea</taxon>
        <taxon>Heligmosomidae</taxon>
        <taxon>Heligmosomoides</taxon>
    </lineage>
</organism>
<dbReference type="GO" id="GO:0016020">
    <property type="term" value="C:membrane"/>
    <property type="evidence" value="ECO:0007669"/>
    <property type="project" value="InterPro"/>
</dbReference>
<evidence type="ECO:0000259" key="2">
    <source>
        <dbReference type="PROSITE" id="PS51551"/>
    </source>
</evidence>
<dbReference type="PROSITE" id="PS51551">
    <property type="entry name" value="EPHRIN_RBD_2"/>
    <property type="match status" value="1"/>
</dbReference>
<proteinExistence type="inferred from homology"/>